<dbReference type="Proteomes" id="UP001162131">
    <property type="component" value="Unassembled WGS sequence"/>
</dbReference>
<protein>
    <submittedName>
        <fullName evidence="3">Uncharacterized protein</fullName>
    </submittedName>
</protein>
<feature type="signal peptide" evidence="2">
    <location>
        <begin position="1"/>
        <end position="21"/>
    </location>
</feature>
<feature type="chain" id="PRO_5043829661" evidence="2">
    <location>
        <begin position="22"/>
        <end position="130"/>
    </location>
</feature>
<dbReference type="EMBL" id="CAJZBQ010000022">
    <property type="protein sequence ID" value="CAG9319327.1"/>
    <property type="molecule type" value="Genomic_DNA"/>
</dbReference>
<proteinExistence type="predicted"/>
<keyword evidence="2" id="KW-0732">Signal</keyword>
<evidence type="ECO:0000256" key="2">
    <source>
        <dbReference type="SAM" id="SignalP"/>
    </source>
</evidence>
<name>A0AAU9IWU8_9CILI</name>
<evidence type="ECO:0000256" key="1">
    <source>
        <dbReference type="SAM" id="MobiDB-lite"/>
    </source>
</evidence>
<accession>A0AAU9IWU8</accession>
<evidence type="ECO:0000313" key="4">
    <source>
        <dbReference type="Proteomes" id="UP001162131"/>
    </source>
</evidence>
<dbReference type="AlphaFoldDB" id="A0AAU9IWU8"/>
<gene>
    <name evidence="3" type="ORF">BSTOLATCC_MIC23535</name>
</gene>
<keyword evidence="4" id="KW-1185">Reference proteome</keyword>
<evidence type="ECO:0000313" key="3">
    <source>
        <dbReference type="EMBL" id="CAG9319327.1"/>
    </source>
</evidence>
<comment type="caution">
    <text evidence="3">The sequence shown here is derived from an EMBL/GenBank/DDBJ whole genome shotgun (WGS) entry which is preliminary data.</text>
</comment>
<organism evidence="3 4">
    <name type="scientific">Blepharisma stoltei</name>
    <dbReference type="NCBI Taxonomy" id="1481888"/>
    <lineage>
        <taxon>Eukaryota</taxon>
        <taxon>Sar</taxon>
        <taxon>Alveolata</taxon>
        <taxon>Ciliophora</taxon>
        <taxon>Postciliodesmatophora</taxon>
        <taxon>Heterotrichea</taxon>
        <taxon>Heterotrichida</taxon>
        <taxon>Blepharismidae</taxon>
        <taxon>Blepharisma</taxon>
    </lineage>
</organism>
<sequence>MGITTLSFLCALLSLSISLQSKENHLFATPSFLDVSDTEADLESLQNTTDSQTIITDDDVDEAIPVFSSSQPYDEQQGDMTDNDVEDYVSLALITPTEDAEGLTWQDIEGTDDIDEAVEGSDNPDAGAWV</sequence>
<feature type="compositionally biased region" description="Acidic residues" evidence="1">
    <location>
        <begin position="110"/>
        <end position="119"/>
    </location>
</feature>
<feature type="region of interest" description="Disordered" evidence="1">
    <location>
        <begin position="110"/>
        <end position="130"/>
    </location>
</feature>
<reference evidence="3" key="1">
    <citation type="submission" date="2021-09" db="EMBL/GenBank/DDBJ databases">
        <authorList>
            <consortium name="AG Swart"/>
            <person name="Singh M."/>
            <person name="Singh A."/>
            <person name="Seah K."/>
            <person name="Emmerich C."/>
        </authorList>
    </citation>
    <scope>NUCLEOTIDE SEQUENCE</scope>
    <source>
        <strain evidence="3">ATCC30299</strain>
    </source>
</reference>